<dbReference type="NCBIfam" id="TIGR00229">
    <property type="entry name" value="sensory_box"/>
    <property type="match status" value="2"/>
</dbReference>
<dbReference type="Pfam" id="PF00990">
    <property type="entry name" value="GGDEF"/>
    <property type="match status" value="1"/>
</dbReference>
<dbReference type="Gene3D" id="2.10.70.100">
    <property type="match status" value="1"/>
</dbReference>
<evidence type="ECO:0000259" key="2">
    <source>
        <dbReference type="PROSITE" id="PS50113"/>
    </source>
</evidence>
<dbReference type="InterPro" id="IPR035965">
    <property type="entry name" value="PAS-like_dom_sf"/>
</dbReference>
<dbReference type="PANTHER" id="PTHR44757">
    <property type="entry name" value="DIGUANYLATE CYCLASE DGCP"/>
    <property type="match status" value="1"/>
</dbReference>
<dbReference type="CDD" id="cd01949">
    <property type="entry name" value="GGDEF"/>
    <property type="match status" value="1"/>
</dbReference>
<feature type="domain" description="PAC" evidence="2">
    <location>
        <begin position="86"/>
        <end position="139"/>
    </location>
</feature>
<feature type="domain" description="PAS" evidence="1">
    <location>
        <begin position="44"/>
        <end position="82"/>
    </location>
</feature>
<evidence type="ECO:0000259" key="1">
    <source>
        <dbReference type="PROSITE" id="PS50112"/>
    </source>
</evidence>
<dbReference type="InterPro" id="IPR013655">
    <property type="entry name" value="PAS_fold_3"/>
</dbReference>
<dbReference type="CDD" id="cd00130">
    <property type="entry name" value="PAS"/>
    <property type="match status" value="2"/>
</dbReference>
<dbReference type="Gene3D" id="3.30.70.270">
    <property type="match status" value="1"/>
</dbReference>
<reference evidence="4 5" key="1">
    <citation type="submission" date="2020-08" db="EMBL/GenBank/DDBJ databases">
        <title>Genomic Encyclopedia of Type Strains, Phase IV (KMG-IV): sequencing the most valuable type-strain genomes for metagenomic binning, comparative biology and taxonomic classification.</title>
        <authorList>
            <person name="Goeker M."/>
        </authorList>
    </citation>
    <scope>NUCLEOTIDE SEQUENCE [LARGE SCALE GENOMIC DNA]</scope>
    <source>
        <strain evidence="4 5">DSM 23447</strain>
    </source>
</reference>
<dbReference type="InterPro" id="IPR043128">
    <property type="entry name" value="Rev_trsase/Diguanyl_cyclase"/>
</dbReference>
<dbReference type="AlphaFoldDB" id="A0A7W6IJS8"/>
<gene>
    <name evidence="4" type="ORF">GGR20_000561</name>
</gene>
<dbReference type="InterPro" id="IPR029787">
    <property type="entry name" value="Nucleotide_cyclase"/>
</dbReference>
<feature type="domain" description="GGDEF" evidence="3">
    <location>
        <begin position="294"/>
        <end position="422"/>
    </location>
</feature>
<dbReference type="Gene3D" id="3.30.450.20">
    <property type="entry name" value="PAS domain"/>
    <property type="match status" value="2"/>
</dbReference>
<evidence type="ECO:0000259" key="3">
    <source>
        <dbReference type="PROSITE" id="PS50887"/>
    </source>
</evidence>
<dbReference type="PROSITE" id="PS50113">
    <property type="entry name" value="PAC"/>
    <property type="match status" value="1"/>
</dbReference>
<dbReference type="PROSITE" id="PS50887">
    <property type="entry name" value="GGDEF"/>
    <property type="match status" value="1"/>
</dbReference>
<dbReference type="SMART" id="SM00267">
    <property type="entry name" value="GGDEF"/>
    <property type="match status" value="1"/>
</dbReference>
<dbReference type="PANTHER" id="PTHR44757:SF2">
    <property type="entry name" value="BIOFILM ARCHITECTURE MAINTENANCE PROTEIN MBAA"/>
    <property type="match status" value="1"/>
</dbReference>
<dbReference type="Proteomes" id="UP000547011">
    <property type="component" value="Unassembled WGS sequence"/>
</dbReference>
<dbReference type="SUPFAM" id="SSF55785">
    <property type="entry name" value="PYP-like sensor domain (PAS domain)"/>
    <property type="match status" value="2"/>
</dbReference>
<evidence type="ECO:0000313" key="4">
    <source>
        <dbReference type="EMBL" id="MBB4050943.1"/>
    </source>
</evidence>
<dbReference type="InterPro" id="IPR000160">
    <property type="entry name" value="GGDEF_dom"/>
</dbReference>
<dbReference type="EMBL" id="JACIEW010000001">
    <property type="protein sequence ID" value="MBB4050943.1"/>
    <property type="molecule type" value="Genomic_DNA"/>
</dbReference>
<comment type="caution">
    <text evidence="4">The sequence shown here is derived from an EMBL/GenBank/DDBJ whole genome shotgun (WGS) entry which is preliminary data.</text>
</comment>
<dbReference type="PROSITE" id="PS50112">
    <property type="entry name" value="PAS"/>
    <property type="match status" value="1"/>
</dbReference>
<dbReference type="InterPro" id="IPR052155">
    <property type="entry name" value="Biofilm_reg_signaling"/>
</dbReference>
<dbReference type="NCBIfam" id="TIGR00254">
    <property type="entry name" value="GGDEF"/>
    <property type="match status" value="1"/>
</dbReference>
<accession>A0A7W6IJS8</accession>
<protein>
    <submittedName>
        <fullName evidence="4">Diguanylate cyclase (GGDEF)-like protein/PAS domain S-box-containing protein</fullName>
    </submittedName>
</protein>
<dbReference type="InterPro" id="IPR001610">
    <property type="entry name" value="PAC"/>
</dbReference>
<dbReference type="Pfam" id="PF08447">
    <property type="entry name" value="PAS_3"/>
    <property type="match status" value="2"/>
</dbReference>
<dbReference type="SMART" id="SM00091">
    <property type="entry name" value="PAS"/>
    <property type="match status" value="2"/>
</dbReference>
<organism evidence="4 5">
    <name type="scientific">Devosia subaequoris</name>
    <dbReference type="NCBI Taxonomy" id="395930"/>
    <lineage>
        <taxon>Bacteria</taxon>
        <taxon>Pseudomonadati</taxon>
        <taxon>Pseudomonadota</taxon>
        <taxon>Alphaproteobacteria</taxon>
        <taxon>Hyphomicrobiales</taxon>
        <taxon>Devosiaceae</taxon>
        <taxon>Devosia</taxon>
    </lineage>
</organism>
<sequence length="432" mass="48463">MPIHEHGQLEVDAYLHGIVRARLGVWDWNLVTGECAYSASWFAMLGYAPGELEQSSDLWLELTHPDDRARAIESGERHLRGETAEIETEIRLQRKDGTWLWVLDRGGIIERDSDGRPTRMVGVQADISRQKAAEQALQQTNERFRLALAASDVGIWEFDPVSQTSFWDARTREIFGVDPELEAHQLQHWQNYLHPDDREMAEGQHEAVGETTDVIRYRIIREDGMVRHVETFARLVETPSMTKRLTGTIRDVTEDVERRAALKWAAEHDGLTGLLTRSTFERRLSERLDDRDGPPCAVFYIDIDHFKSINDSGGHDAGDAALRQIADVLRWTAESGHAARLGGDEFAILIDIRHELVGMLASKIIHAVRRLSTDASDVALSASIGIAVARPGEDVRSILKRADQACYAAKRDGRGRWVIGDEVPAARVNSAG</sequence>
<dbReference type="InterPro" id="IPR000700">
    <property type="entry name" value="PAS-assoc_C"/>
</dbReference>
<proteinExistence type="predicted"/>
<dbReference type="SUPFAM" id="SSF55073">
    <property type="entry name" value="Nucleotide cyclase"/>
    <property type="match status" value="1"/>
</dbReference>
<dbReference type="RefSeq" id="WP_183309690.1">
    <property type="nucleotide sequence ID" value="NZ_JACIEW010000001.1"/>
</dbReference>
<evidence type="ECO:0000313" key="5">
    <source>
        <dbReference type="Proteomes" id="UP000547011"/>
    </source>
</evidence>
<dbReference type="SMART" id="SM00086">
    <property type="entry name" value="PAC"/>
    <property type="match status" value="2"/>
</dbReference>
<name>A0A7W6IJS8_9HYPH</name>
<dbReference type="InterPro" id="IPR000014">
    <property type="entry name" value="PAS"/>
</dbReference>
<keyword evidence="5" id="KW-1185">Reference proteome</keyword>